<reference evidence="2 3" key="1">
    <citation type="journal article" date="2019" name="Commun. Biol.">
        <title>The bagworm genome reveals a unique fibroin gene that provides high tensile strength.</title>
        <authorList>
            <person name="Kono N."/>
            <person name="Nakamura H."/>
            <person name="Ohtoshi R."/>
            <person name="Tomita M."/>
            <person name="Numata K."/>
            <person name="Arakawa K."/>
        </authorList>
    </citation>
    <scope>NUCLEOTIDE SEQUENCE [LARGE SCALE GENOMIC DNA]</scope>
</reference>
<name>A0A4C2A146_EUMVA</name>
<proteinExistence type="predicted"/>
<keyword evidence="3" id="KW-1185">Reference proteome</keyword>
<feature type="signal peptide" evidence="1">
    <location>
        <begin position="1"/>
        <end position="27"/>
    </location>
</feature>
<evidence type="ECO:0000313" key="2">
    <source>
        <dbReference type="EMBL" id="GBP92899.1"/>
    </source>
</evidence>
<dbReference type="Proteomes" id="UP000299102">
    <property type="component" value="Unassembled WGS sequence"/>
</dbReference>
<evidence type="ECO:0000313" key="3">
    <source>
        <dbReference type="Proteomes" id="UP000299102"/>
    </source>
</evidence>
<feature type="chain" id="PRO_5020034943" evidence="1">
    <location>
        <begin position="28"/>
        <end position="138"/>
    </location>
</feature>
<dbReference type="EMBL" id="BGZK01002319">
    <property type="protein sequence ID" value="GBP92899.1"/>
    <property type="molecule type" value="Genomic_DNA"/>
</dbReference>
<dbReference type="AlphaFoldDB" id="A0A4C2A146"/>
<keyword evidence="1" id="KW-0732">Signal</keyword>
<organism evidence="2 3">
    <name type="scientific">Eumeta variegata</name>
    <name type="common">Bagworm moth</name>
    <name type="synonym">Eumeta japonica</name>
    <dbReference type="NCBI Taxonomy" id="151549"/>
    <lineage>
        <taxon>Eukaryota</taxon>
        <taxon>Metazoa</taxon>
        <taxon>Ecdysozoa</taxon>
        <taxon>Arthropoda</taxon>
        <taxon>Hexapoda</taxon>
        <taxon>Insecta</taxon>
        <taxon>Pterygota</taxon>
        <taxon>Neoptera</taxon>
        <taxon>Endopterygota</taxon>
        <taxon>Lepidoptera</taxon>
        <taxon>Glossata</taxon>
        <taxon>Ditrysia</taxon>
        <taxon>Tineoidea</taxon>
        <taxon>Psychidae</taxon>
        <taxon>Oiketicinae</taxon>
        <taxon>Eumeta</taxon>
    </lineage>
</organism>
<gene>
    <name evidence="2" type="ORF">EVAR_80622_1</name>
</gene>
<accession>A0A4C2A146</accession>
<protein>
    <submittedName>
        <fullName evidence="2">Uncharacterized protein</fullName>
    </submittedName>
</protein>
<sequence>MFMGGGDNLFSATRVLVFPILLRFASSFRPSIRNYVRAIESVRMDDVQLKDSSAVLPYLKKAQGVSTARRSGDPSGLPRRNNVIGDSVAPGRAIGIWSVNLRERSLGAETVRGLGVQMAGSPEYITGTDARSLTAAAR</sequence>
<comment type="caution">
    <text evidence="2">The sequence shown here is derived from an EMBL/GenBank/DDBJ whole genome shotgun (WGS) entry which is preliminary data.</text>
</comment>
<evidence type="ECO:0000256" key="1">
    <source>
        <dbReference type="SAM" id="SignalP"/>
    </source>
</evidence>